<gene>
    <name evidence="1" type="ORF">METZ01_LOCUS377839</name>
</gene>
<accession>A0A382TTD7</accession>
<dbReference type="EMBL" id="UINC01138809">
    <property type="protein sequence ID" value="SVD24985.1"/>
    <property type="molecule type" value="Genomic_DNA"/>
</dbReference>
<feature type="non-terminal residue" evidence="1">
    <location>
        <position position="33"/>
    </location>
</feature>
<sequence length="33" mass="3513">MKSSKKSCLLLLGLLLGSLSLVAKRPNVLFIAV</sequence>
<proteinExistence type="predicted"/>
<organism evidence="1">
    <name type="scientific">marine metagenome</name>
    <dbReference type="NCBI Taxonomy" id="408172"/>
    <lineage>
        <taxon>unclassified sequences</taxon>
        <taxon>metagenomes</taxon>
        <taxon>ecological metagenomes</taxon>
    </lineage>
</organism>
<reference evidence="1" key="1">
    <citation type="submission" date="2018-05" db="EMBL/GenBank/DDBJ databases">
        <authorList>
            <person name="Lanie J.A."/>
            <person name="Ng W.-L."/>
            <person name="Kazmierczak K.M."/>
            <person name="Andrzejewski T.M."/>
            <person name="Davidsen T.M."/>
            <person name="Wayne K.J."/>
            <person name="Tettelin H."/>
            <person name="Glass J.I."/>
            <person name="Rusch D."/>
            <person name="Podicherti R."/>
            <person name="Tsui H.-C.T."/>
            <person name="Winkler M.E."/>
        </authorList>
    </citation>
    <scope>NUCLEOTIDE SEQUENCE</scope>
</reference>
<protein>
    <submittedName>
        <fullName evidence="1">Uncharacterized protein</fullName>
    </submittedName>
</protein>
<dbReference type="AlphaFoldDB" id="A0A382TTD7"/>
<name>A0A382TTD7_9ZZZZ</name>
<evidence type="ECO:0000313" key="1">
    <source>
        <dbReference type="EMBL" id="SVD24985.1"/>
    </source>
</evidence>